<dbReference type="Gene3D" id="3.40.630.30">
    <property type="match status" value="1"/>
</dbReference>
<dbReference type="STRING" id="68895.RR42_m4212"/>
<dbReference type="Pfam" id="PF00583">
    <property type="entry name" value="Acetyltransf_1"/>
    <property type="match status" value="1"/>
</dbReference>
<dbReference type="AlphaFoldDB" id="A0A0C4YI51"/>
<dbReference type="PANTHER" id="PTHR43877">
    <property type="entry name" value="AMINOALKYLPHOSPHONATE N-ACETYLTRANSFERASE-RELATED-RELATED"/>
    <property type="match status" value="1"/>
</dbReference>
<dbReference type="OrthoDB" id="4966223at2"/>
<keyword evidence="1 4" id="KW-0808">Transferase</keyword>
<sequence length="152" mass="17358">MEIRPLGADDVELVCRHREAMFREAGRSEEVLQAMTQQFRPWLVPRLRDGSYFGFVLVDQGQPVGGIGLMAIDWPPHPAHPMQDKRGYVLNVYVEATHRKQGLGRRLMQLAEDEFARRDLQYAILHATEMGRSLYVALGWHATSEMAKALRA</sequence>
<accession>A0A0C4YI51</accession>
<dbReference type="EMBL" id="CP010536">
    <property type="protein sequence ID" value="AJG21559.1"/>
    <property type="molecule type" value="Genomic_DNA"/>
</dbReference>
<protein>
    <submittedName>
        <fullName evidence="4">Histone acetyltransferase HPA2-related acetyltransferase</fullName>
    </submittedName>
</protein>
<evidence type="ECO:0000256" key="2">
    <source>
        <dbReference type="ARBA" id="ARBA00023315"/>
    </source>
</evidence>
<dbReference type="Proteomes" id="UP000031843">
    <property type="component" value="Chromosome main"/>
</dbReference>
<feature type="domain" description="N-acetyltransferase" evidence="3">
    <location>
        <begin position="1"/>
        <end position="152"/>
    </location>
</feature>
<proteinExistence type="predicted"/>
<keyword evidence="5" id="KW-1185">Reference proteome</keyword>
<dbReference type="InterPro" id="IPR000182">
    <property type="entry name" value="GNAT_dom"/>
</dbReference>
<dbReference type="SUPFAM" id="SSF55729">
    <property type="entry name" value="Acyl-CoA N-acyltransferases (Nat)"/>
    <property type="match status" value="1"/>
</dbReference>
<dbReference type="GO" id="GO:0016747">
    <property type="term" value="F:acyltransferase activity, transferring groups other than amino-acyl groups"/>
    <property type="evidence" value="ECO:0007669"/>
    <property type="project" value="InterPro"/>
</dbReference>
<dbReference type="PROSITE" id="PS51186">
    <property type="entry name" value="GNAT"/>
    <property type="match status" value="1"/>
</dbReference>
<dbReference type="RefSeq" id="WP_043351007.1">
    <property type="nucleotide sequence ID" value="NZ_CP010536.1"/>
</dbReference>
<dbReference type="KEGG" id="cbw:RR42_m4212"/>
<evidence type="ECO:0000313" key="4">
    <source>
        <dbReference type="EMBL" id="AJG21559.1"/>
    </source>
</evidence>
<dbReference type="InterPro" id="IPR050832">
    <property type="entry name" value="Bact_Acetyltransf"/>
</dbReference>
<reference evidence="4 5" key="1">
    <citation type="journal article" date="2015" name="Genome Announc.">
        <title>Complete Genome Sequence of Cupriavidus basilensis 4G11, Isolated from the Oak Ridge Field Research Center Site.</title>
        <authorList>
            <person name="Ray J."/>
            <person name="Waters R.J."/>
            <person name="Skerker J.M."/>
            <person name="Kuehl J.V."/>
            <person name="Price M.N."/>
            <person name="Huang J."/>
            <person name="Chakraborty R."/>
            <person name="Arkin A.P."/>
            <person name="Deutschbauer A."/>
        </authorList>
    </citation>
    <scope>NUCLEOTIDE SEQUENCE [LARGE SCALE GENOMIC DNA]</scope>
    <source>
        <strain evidence="4">4G11</strain>
    </source>
</reference>
<dbReference type="InterPro" id="IPR016181">
    <property type="entry name" value="Acyl_CoA_acyltransferase"/>
</dbReference>
<evidence type="ECO:0000259" key="3">
    <source>
        <dbReference type="PROSITE" id="PS51186"/>
    </source>
</evidence>
<name>A0A0C4YI51_9BURK</name>
<evidence type="ECO:0000256" key="1">
    <source>
        <dbReference type="ARBA" id="ARBA00022679"/>
    </source>
</evidence>
<evidence type="ECO:0000313" key="5">
    <source>
        <dbReference type="Proteomes" id="UP000031843"/>
    </source>
</evidence>
<dbReference type="CDD" id="cd04301">
    <property type="entry name" value="NAT_SF"/>
    <property type="match status" value="1"/>
</dbReference>
<gene>
    <name evidence="4" type="ORF">RR42_m4212</name>
</gene>
<keyword evidence="2" id="KW-0012">Acyltransferase</keyword>
<organism evidence="4 5">
    <name type="scientific">Cupriavidus basilensis</name>
    <dbReference type="NCBI Taxonomy" id="68895"/>
    <lineage>
        <taxon>Bacteria</taxon>
        <taxon>Pseudomonadati</taxon>
        <taxon>Pseudomonadota</taxon>
        <taxon>Betaproteobacteria</taxon>
        <taxon>Burkholderiales</taxon>
        <taxon>Burkholderiaceae</taxon>
        <taxon>Cupriavidus</taxon>
    </lineage>
</organism>